<dbReference type="PROSITE" id="PS51318">
    <property type="entry name" value="TAT"/>
    <property type="match status" value="1"/>
</dbReference>
<feature type="binding site" evidence="13">
    <location>
        <position position="82"/>
    </location>
    <ligand>
        <name>[4Fe-4S] cluster</name>
        <dbReference type="ChEBI" id="CHEBI:49883"/>
    </ligand>
</feature>
<keyword evidence="3 13" id="KW-0004">4Fe-4S</keyword>
<feature type="binding site" evidence="13">
    <location>
        <position position="399"/>
    </location>
    <ligand>
        <name>Mo-bis(molybdopterin guanine dinucleotide)</name>
        <dbReference type="ChEBI" id="CHEBI:60539"/>
    </ligand>
</feature>
<comment type="catalytic activity">
    <reaction evidence="13">
        <text>2 Fe(II)-[cytochrome] + nitrate + 2 H(+) = 2 Fe(III)-[cytochrome] + nitrite + H2O</text>
        <dbReference type="Rhea" id="RHEA:12909"/>
        <dbReference type="Rhea" id="RHEA-COMP:11777"/>
        <dbReference type="Rhea" id="RHEA-COMP:11778"/>
        <dbReference type="ChEBI" id="CHEBI:15377"/>
        <dbReference type="ChEBI" id="CHEBI:15378"/>
        <dbReference type="ChEBI" id="CHEBI:16301"/>
        <dbReference type="ChEBI" id="CHEBI:17632"/>
        <dbReference type="ChEBI" id="CHEBI:29033"/>
        <dbReference type="ChEBI" id="CHEBI:29034"/>
        <dbReference type="EC" id="1.9.6.1"/>
    </reaction>
</comment>
<dbReference type="InterPro" id="IPR009010">
    <property type="entry name" value="Asp_de-COase-like_dom_sf"/>
</dbReference>
<dbReference type="Pfam" id="PF04879">
    <property type="entry name" value="Molybdop_Fe4S4"/>
    <property type="match status" value="1"/>
</dbReference>
<feature type="domain" description="4Fe-4S Mo/W bis-MGD-type" evidence="16">
    <location>
        <begin position="40"/>
        <end position="96"/>
    </location>
</feature>
<feature type="binding site" evidence="13">
    <location>
        <begin position="748"/>
        <end position="757"/>
    </location>
    <ligand>
        <name>Mo-bis(molybdopterin guanine dinucleotide)</name>
        <dbReference type="ChEBI" id="CHEBI:60539"/>
    </ligand>
</feature>
<keyword evidence="11 13" id="KW-0411">Iron-sulfur</keyword>
<evidence type="ECO:0000259" key="16">
    <source>
        <dbReference type="PROSITE" id="PS51669"/>
    </source>
</evidence>
<evidence type="ECO:0000313" key="18">
    <source>
        <dbReference type="Proteomes" id="UP001479520"/>
    </source>
</evidence>
<evidence type="ECO:0000256" key="15">
    <source>
        <dbReference type="SAM" id="SignalP"/>
    </source>
</evidence>
<keyword evidence="7 13" id="KW-0574">Periplasm</keyword>
<dbReference type="RefSeq" id="WP_341743307.1">
    <property type="nucleotide sequence ID" value="NZ_CP151406.1"/>
</dbReference>
<keyword evidence="5 13" id="KW-0479">Metal-binding</keyword>
<dbReference type="CDD" id="cd02754">
    <property type="entry name" value="MopB_Nitrate-R-NapA-like"/>
    <property type="match status" value="1"/>
</dbReference>
<keyword evidence="18" id="KW-1185">Reference proteome</keyword>
<dbReference type="InterPro" id="IPR019546">
    <property type="entry name" value="TAT_signal_bac_arc"/>
</dbReference>
<dbReference type="Gene3D" id="3.40.50.740">
    <property type="match status" value="1"/>
</dbReference>
<evidence type="ECO:0000256" key="5">
    <source>
        <dbReference type="ARBA" id="ARBA00022723"/>
    </source>
</evidence>
<feature type="binding site" evidence="13">
    <location>
        <begin position="255"/>
        <end position="259"/>
    </location>
    <ligand>
        <name>Mo-bis(molybdopterin guanine dinucleotide)</name>
        <dbReference type="ChEBI" id="CHEBI:60539"/>
    </ligand>
</feature>
<feature type="binding site" evidence="13">
    <location>
        <position position="54"/>
    </location>
    <ligand>
        <name>[4Fe-4S] cluster</name>
        <dbReference type="ChEBI" id="CHEBI:49883"/>
    </ligand>
</feature>
<dbReference type="Gene3D" id="3.30.200.210">
    <property type="match status" value="1"/>
</dbReference>
<evidence type="ECO:0000256" key="1">
    <source>
        <dbReference type="ARBA" id="ARBA00008747"/>
    </source>
</evidence>
<dbReference type="InterPro" id="IPR006656">
    <property type="entry name" value="Mopterin_OxRdtase"/>
</dbReference>
<feature type="binding site" evidence="13">
    <location>
        <position position="505"/>
    </location>
    <ligand>
        <name>Mo-bis(molybdopterin guanine dinucleotide)</name>
        <dbReference type="ChEBI" id="CHEBI:60539"/>
    </ligand>
</feature>
<feature type="binding site" evidence="13">
    <location>
        <position position="191"/>
    </location>
    <ligand>
        <name>Mo-bis(molybdopterin guanine dinucleotide)</name>
        <dbReference type="ChEBI" id="CHEBI:60539"/>
    </ligand>
</feature>
<feature type="binding site" evidence="13">
    <location>
        <position position="395"/>
    </location>
    <ligand>
        <name>Mo-bis(molybdopterin guanine dinucleotide)</name>
        <dbReference type="ChEBI" id="CHEBI:60539"/>
    </ligand>
</feature>
<evidence type="ECO:0000256" key="10">
    <source>
        <dbReference type="ARBA" id="ARBA00023004"/>
    </source>
</evidence>
<evidence type="ECO:0000256" key="8">
    <source>
        <dbReference type="ARBA" id="ARBA00022982"/>
    </source>
</evidence>
<dbReference type="PROSITE" id="PS00551">
    <property type="entry name" value="MOLYBDOPTERIN_PROK_1"/>
    <property type="match status" value="1"/>
</dbReference>
<dbReference type="InterPro" id="IPR006963">
    <property type="entry name" value="Mopterin_OxRdtase_4Fe-4S_dom"/>
</dbReference>
<dbReference type="NCBIfam" id="TIGR01706">
    <property type="entry name" value="NAPA"/>
    <property type="match status" value="1"/>
</dbReference>
<gene>
    <name evidence="13 17" type="primary">napA</name>
    <name evidence="17" type="ORF">AADV58_12035</name>
</gene>
<organism evidence="17 18">
    <name type="scientific">Azonexus hydrophilus</name>
    <dbReference type="NCBI Taxonomy" id="418702"/>
    <lineage>
        <taxon>Bacteria</taxon>
        <taxon>Pseudomonadati</taxon>
        <taxon>Pseudomonadota</taxon>
        <taxon>Betaproteobacteria</taxon>
        <taxon>Rhodocyclales</taxon>
        <taxon>Azonexaceae</taxon>
        <taxon>Azonexus</taxon>
    </lineage>
</organism>
<dbReference type="NCBIfam" id="NF010055">
    <property type="entry name" value="PRK13532.1"/>
    <property type="match status" value="1"/>
</dbReference>
<feature type="binding site" evidence="13">
    <location>
        <begin position="274"/>
        <end position="276"/>
    </location>
    <ligand>
        <name>Mo-bis(molybdopterin guanine dinucleotide)</name>
        <dbReference type="ChEBI" id="CHEBI:60539"/>
    </ligand>
</feature>
<evidence type="ECO:0000313" key="17">
    <source>
        <dbReference type="EMBL" id="WZJ20676.1"/>
    </source>
</evidence>
<dbReference type="SUPFAM" id="SSF50692">
    <property type="entry name" value="ADC-like"/>
    <property type="match status" value="1"/>
</dbReference>
<keyword evidence="6 13" id="KW-0732">Signal</keyword>
<feature type="binding site" evidence="13">
    <location>
        <position position="581"/>
    </location>
    <ligand>
        <name>Mo-bis(molybdopterin guanine dinucleotide)</name>
        <dbReference type="ChEBI" id="CHEBI:60539"/>
    </ligand>
</feature>
<dbReference type="InterPro" id="IPR050123">
    <property type="entry name" value="Prok_molybdopt-oxidoreductase"/>
</dbReference>
<keyword evidence="10 13" id="KW-0408">Iron</keyword>
<dbReference type="HAMAP" id="MF_01630">
    <property type="entry name" value="Nitrate_reduct_NapA"/>
    <property type="match status" value="1"/>
</dbReference>
<dbReference type="Pfam" id="PF00384">
    <property type="entry name" value="Molybdopterin"/>
    <property type="match status" value="1"/>
</dbReference>
<keyword evidence="9 13" id="KW-0560">Oxidoreductase</keyword>
<feature type="binding site" evidence="13">
    <location>
        <position position="84"/>
    </location>
    <ligand>
        <name>Mo-bis(molybdopterin guanine dinucleotide)</name>
        <dbReference type="ChEBI" id="CHEBI:60539"/>
    </ligand>
</feature>
<feature type="binding site" evidence="13">
    <location>
        <begin position="224"/>
        <end position="231"/>
    </location>
    <ligand>
        <name>Mo-bis(molybdopterin guanine dinucleotide)</name>
        <dbReference type="ChEBI" id="CHEBI:60539"/>
    </ligand>
</feature>
<evidence type="ECO:0000256" key="13">
    <source>
        <dbReference type="HAMAP-Rule" id="MF_01630"/>
    </source>
</evidence>
<dbReference type="Gene3D" id="3.40.228.10">
    <property type="entry name" value="Dimethylsulfoxide Reductase, domain 2"/>
    <property type="match status" value="1"/>
</dbReference>
<comment type="PTM">
    <text evidence="13">Predicted to be exported by the Tat system. The position of the signal peptide cleavage has not been experimentally proven.</text>
</comment>
<feature type="chain" id="PRO_5047275334" description="Periplasmic nitrate reductase" evidence="15">
    <location>
        <begin position="35"/>
        <end position="858"/>
    </location>
</feature>
<dbReference type="EMBL" id="CP151406">
    <property type="protein sequence ID" value="WZJ20676.1"/>
    <property type="molecule type" value="Genomic_DNA"/>
</dbReference>
<dbReference type="SUPFAM" id="SSF53706">
    <property type="entry name" value="Formate dehydrogenase/DMSO reductase, domains 1-3"/>
    <property type="match status" value="1"/>
</dbReference>
<evidence type="ECO:0000256" key="6">
    <source>
        <dbReference type="ARBA" id="ARBA00022729"/>
    </source>
</evidence>
<feature type="region of interest" description="Disordered" evidence="14">
    <location>
        <begin position="324"/>
        <end position="343"/>
    </location>
</feature>
<dbReference type="Pfam" id="PF01568">
    <property type="entry name" value="Molydop_binding"/>
    <property type="match status" value="1"/>
</dbReference>
<feature type="binding site" evidence="13">
    <location>
        <position position="849"/>
    </location>
    <ligand>
        <name>Mo-bis(molybdopterin guanine dinucleotide)</name>
        <dbReference type="ChEBI" id="CHEBI:60539"/>
    </ligand>
</feature>
<keyword evidence="4 13" id="KW-0500">Molybdenum</keyword>
<dbReference type="InterPro" id="IPR006657">
    <property type="entry name" value="MoPterin_dinucl-bd_dom"/>
</dbReference>
<feature type="binding site" evidence="13">
    <location>
        <position position="47"/>
    </location>
    <ligand>
        <name>[4Fe-4S] cluster</name>
        <dbReference type="ChEBI" id="CHEBI:49883"/>
    </ligand>
</feature>
<feature type="binding site" evidence="13">
    <location>
        <position position="824"/>
    </location>
    <ligand>
        <name>substrate</name>
    </ligand>
</feature>
<name>A0ABZ2XHC4_9RHOO</name>
<evidence type="ECO:0000256" key="4">
    <source>
        <dbReference type="ARBA" id="ARBA00022505"/>
    </source>
</evidence>
<feature type="binding site" evidence="13">
    <location>
        <position position="187"/>
    </location>
    <ligand>
        <name>Mo-bis(molybdopterin guanine dinucleotide)</name>
        <dbReference type="ChEBI" id="CHEBI:60539"/>
    </ligand>
</feature>
<comment type="cofactor">
    <cofactor evidence="13">
        <name>Mo-bis(molybdopterin guanine dinucleotide)</name>
        <dbReference type="ChEBI" id="CHEBI:60539"/>
    </cofactor>
    <text evidence="13">Binds 1 molybdenum-bis(molybdopterin guanine dinucleotide) (Mo-bis-MGD) cofactor per subunit.</text>
</comment>
<comment type="similarity">
    <text evidence="1 13">Belongs to the prokaryotic molybdopterin-containing oxidoreductase family. NasA/NapA/NarB subfamily.</text>
</comment>
<keyword evidence="12 13" id="KW-0534">Nitrate assimilation</keyword>
<comment type="subcellular location">
    <subcellularLocation>
        <location evidence="13">Periplasm</location>
    </subcellularLocation>
</comment>
<protein>
    <recommendedName>
        <fullName evidence="13">Periplasmic nitrate reductase</fullName>
        <ecNumber evidence="13">1.9.6.1</ecNumber>
    </recommendedName>
</protein>
<comment type="subunit">
    <text evidence="13">Component of the periplasmic nitrate reductase NapAB complex composed of NapA and NapB.</text>
</comment>
<proteinExistence type="inferred from homology"/>
<dbReference type="PANTHER" id="PTHR43105:SF11">
    <property type="entry name" value="PERIPLASMIC NITRATE REDUCTASE"/>
    <property type="match status" value="1"/>
</dbReference>
<comment type="cofactor">
    <cofactor evidence="13">
        <name>[4Fe-4S] cluster</name>
        <dbReference type="ChEBI" id="CHEBI:49883"/>
    </cofactor>
    <text evidence="13">Binds 1 [4Fe-4S] cluster.</text>
</comment>
<dbReference type="InterPro" id="IPR010051">
    <property type="entry name" value="Periplasm_NO3_reductase_lsu"/>
</dbReference>
<comment type="function">
    <text evidence="13">Catalytic subunit of the periplasmic nitrate reductase complex NapAB. Receives electrons from NapB and catalyzes the reduction of nitrate to nitrite.</text>
</comment>
<feature type="signal peptide" evidence="15">
    <location>
        <begin position="1"/>
        <end position="34"/>
    </location>
</feature>
<evidence type="ECO:0000256" key="7">
    <source>
        <dbReference type="ARBA" id="ARBA00022764"/>
    </source>
</evidence>
<dbReference type="Proteomes" id="UP001479520">
    <property type="component" value="Chromosome"/>
</dbReference>
<feature type="binding site" evidence="13">
    <location>
        <position position="832"/>
    </location>
    <ligand>
        <name>Mo-bis(molybdopterin guanine dinucleotide)</name>
        <dbReference type="ChEBI" id="CHEBI:60539"/>
    </ligand>
</feature>
<dbReference type="CDD" id="cd02791">
    <property type="entry name" value="MopB_CT_Nitrate-R-NapA-like"/>
    <property type="match status" value="1"/>
</dbReference>
<dbReference type="PROSITE" id="PS51669">
    <property type="entry name" value="4FE4S_MOW_BIS_MGD"/>
    <property type="match status" value="1"/>
</dbReference>
<dbReference type="PANTHER" id="PTHR43105">
    <property type="entry name" value="RESPIRATORY NITRATE REDUCTASE"/>
    <property type="match status" value="1"/>
</dbReference>
<feature type="binding site" evidence="13">
    <location>
        <begin position="531"/>
        <end position="532"/>
    </location>
    <ligand>
        <name>Mo-bis(molybdopterin guanine dinucleotide)</name>
        <dbReference type="ChEBI" id="CHEBI:60539"/>
    </ligand>
</feature>
<sequence>MTMNRREFLKTQAVAAAAATAGIPLAASAQTARAGGPTEVRWDKAACRFCGTGCAVLVGVQNGRIVATQGDPDSPVNRGLNCIKGYFLSKIQYGEDRLTKPLLRMKNGKFDKNGDFQPISWKQAFDIMEEKWKEALKADMQANAGKPVNEMTSSIGMFGSGQWTIWEGYAAAKLWKAGFRSNNLDPNARHCMASAVAGFMRTFGIDEPMGCYDDIENADAFVLWGSNMAEMHPILWSRITDRRLTHAGAEVHVLSTFEHRSYELADNPMIFSPQTDLAILNYICNHIIQSGKVNQDFVKKHVNFKMGETDIGYGLRPAHALEKDAKSNGYPGADGKPKGDTGASKPITFEEFAKFVSEYTLDKTAKLSGVPADRLKRMAELYADPKKKVVSFWTMGFNQHTRGTWVNNMIYNVHLLTGKISTPGSGPFSLTGQPSACGTAREVGTFAHRLPADMVVMNPDHRKYSEKIWQLPEGTLNARIGFHAVLQSRMLKDGKLKCYWTTTTNNMQAGPNINDEMYPGWRNPAAFVVVSDAYPTVSAMAADLILPSAMWMEKEGAYGNAERRTQFWRQQVSAPGEAKSDLWQYIEFSKRFKVEDVWPADLIAKKPEYRGKTLFDILYKNGAVNKFPLADLEKANGHAIKGYMNDESKELGYYLQKGLFEEYAAFGRGKAHDLADFDVYHKARGLRWPVVDGKETLWRFREGYDPYVQKGEDFSFYGHKDKKAVIFALPYQQPPEMPDKEFDLWMSTGRVLEHWHTGTMTRRVPELHRSVPEAVVFMHPEDAKKRGIQRGMKVKVASKRGEIQLRVETKGRNKPPVGLVFIPFFDEGKLVNKLILDATCPISKETDFKKCPVKITRA</sequence>
<dbReference type="EC" id="1.9.6.1" evidence="13"/>
<reference evidence="17 18" key="1">
    <citation type="submission" date="2024-04" db="EMBL/GenBank/DDBJ databases">
        <title>Dissimilatory iodate-reducing microorganisms contribute to the enrichment of iodine in groundwater.</title>
        <authorList>
            <person name="Jiang Z."/>
        </authorList>
    </citation>
    <scope>NUCLEOTIDE SEQUENCE [LARGE SCALE GENOMIC DNA]</scope>
    <source>
        <strain evidence="17 18">NCP973</strain>
    </source>
</reference>
<evidence type="ECO:0000256" key="11">
    <source>
        <dbReference type="ARBA" id="ARBA00023014"/>
    </source>
</evidence>
<dbReference type="InterPro" id="IPR027467">
    <property type="entry name" value="MopterinOxRdtase_cofactor_BS"/>
</dbReference>
<accession>A0ABZ2XHC4</accession>
<feature type="binding site" evidence="13">
    <location>
        <position position="50"/>
    </location>
    <ligand>
        <name>[4Fe-4S] cluster</name>
        <dbReference type="ChEBI" id="CHEBI:49883"/>
    </ligand>
</feature>
<evidence type="ECO:0000256" key="14">
    <source>
        <dbReference type="SAM" id="MobiDB-lite"/>
    </source>
</evidence>
<evidence type="ECO:0000256" key="2">
    <source>
        <dbReference type="ARBA" id="ARBA00022448"/>
    </source>
</evidence>
<dbReference type="Gene3D" id="2.40.40.20">
    <property type="match status" value="1"/>
</dbReference>
<dbReference type="NCBIfam" id="TIGR01409">
    <property type="entry name" value="TAT_signal_seq"/>
    <property type="match status" value="1"/>
</dbReference>
<dbReference type="InterPro" id="IPR041957">
    <property type="entry name" value="CT_Nitrate-R-NapA-like"/>
</dbReference>
<dbReference type="InterPro" id="IPR006311">
    <property type="entry name" value="TAT_signal"/>
</dbReference>
<feature type="binding site" evidence="13">
    <location>
        <position position="554"/>
    </location>
    <ligand>
        <name>Mo-bis(molybdopterin guanine dinucleotide)</name>
        <dbReference type="ChEBI" id="CHEBI:60539"/>
    </ligand>
</feature>
<evidence type="ECO:0000256" key="3">
    <source>
        <dbReference type="ARBA" id="ARBA00022485"/>
    </source>
</evidence>
<keyword evidence="8 13" id="KW-0249">Electron transport</keyword>
<evidence type="ECO:0000256" key="12">
    <source>
        <dbReference type="ARBA" id="ARBA00023063"/>
    </source>
</evidence>
<keyword evidence="2 13" id="KW-0813">Transport</keyword>
<feature type="binding site" evidence="13">
    <location>
        <position position="162"/>
    </location>
    <ligand>
        <name>Mo-bis(molybdopterin guanine dinucleotide)</name>
        <dbReference type="ChEBI" id="CHEBI:60539"/>
    </ligand>
</feature>
<dbReference type="SMART" id="SM00926">
    <property type="entry name" value="Molybdop_Fe4S4"/>
    <property type="match status" value="1"/>
</dbReference>
<evidence type="ECO:0000256" key="9">
    <source>
        <dbReference type="ARBA" id="ARBA00023002"/>
    </source>
</evidence>